<dbReference type="InterPro" id="IPR047657">
    <property type="entry name" value="PmbA"/>
</dbReference>
<dbReference type="InterPro" id="IPR002510">
    <property type="entry name" value="Metalloprtase-TldD/E_N"/>
</dbReference>
<protein>
    <recommendedName>
        <fullName evidence="4">Metalloprotease PmbA</fullName>
    </recommendedName>
</protein>
<proteinExistence type="predicted"/>
<feature type="domain" description="Metalloprotease TldD/E central" evidence="2">
    <location>
        <begin position="125"/>
        <end position="232"/>
    </location>
</feature>
<name>A0A381VSP9_9ZZZZ</name>
<dbReference type="Pfam" id="PF19290">
    <property type="entry name" value="PmbA_TldD_2nd"/>
    <property type="match status" value="1"/>
</dbReference>
<dbReference type="GO" id="GO:0006508">
    <property type="term" value="P:proteolysis"/>
    <property type="evidence" value="ECO:0007669"/>
    <property type="project" value="InterPro"/>
</dbReference>
<feature type="domain" description="Metalloprotease TldD/E N-terminal" evidence="1">
    <location>
        <begin position="38"/>
        <end position="98"/>
    </location>
</feature>
<dbReference type="SUPFAM" id="SSF111283">
    <property type="entry name" value="Putative modulator of DNA gyrase, PmbA/TldD"/>
    <property type="match status" value="1"/>
</dbReference>
<organism evidence="3">
    <name type="scientific">marine metagenome</name>
    <dbReference type="NCBI Taxonomy" id="408172"/>
    <lineage>
        <taxon>unclassified sequences</taxon>
        <taxon>metagenomes</taxon>
        <taxon>ecological metagenomes</taxon>
    </lineage>
</organism>
<dbReference type="Pfam" id="PF01523">
    <property type="entry name" value="PmbA_TldD_1st"/>
    <property type="match status" value="1"/>
</dbReference>
<dbReference type="InterPro" id="IPR035068">
    <property type="entry name" value="TldD/PmbA_N"/>
</dbReference>
<evidence type="ECO:0008006" key="4">
    <source>
        <dbReference type="Google" id="ProtNLM"/>
    </source>
</evidence>
<evidence type="ECO:0000313" key="3">
    <source>
        <dbReference type="EMBL" id="SVA43315.1"/>
    </source>
</evidence>
<dbReference type="InterPro" id="IPR036059">
    <property type="entry name" value="TldD/PmbA_sf"/>
</dbReference>
<dbReference type="PANTHER" id="PTHR43421">
    <property type="entry name" value="METALLOPROTEASE PMBA"/>
    <property type="match status" value="1"/>
</dbReference>
<dbReference type="InterPro" id="IPR045570">
    <property type="entry name" value="Metalloprtase-TldD/E_cen_dom"/>
</dbReference>
<reference evidence="3" key="1">
    <citation type="submission" date="2018-05" db="EMBL/GenBank/DDBJ databases">
        <authorList>
            <person name="Lanie J.A."/>
            <person name="Ng W.-L."/>
            <person name="Kazmierczak K.M."/>
            <person name="Andrzejewski T.M."/>
            <person name="Davidsen T.M."/>
            <person name="Wayne K.J."/>
            <person name="Tettelin H."/>
            <person name="Glass J.I."/>
            <person name="Rusch D."/>
            <person name="Podicherti R."/>
            <person name="Tsui H.-C.T."/>
            <person name="Winkler M.E."/>
        </authorList>
    </citation>
    <scope>NUCLEOTIDE SEQUENCE</scope>
</reference>
<feature type="non-terminal residue" evidence="3">
    <location>
        <position position="257"/>
    </location>
</feature>
<evidence type="ECO:0000259" key="1">
    <source>
        <dbReference type="Pfam" id="PF01523"/>
    </source>
</evidence>
<accession>A0A381VSP9</accession>
<gene>
    <name evidence="3" type="ORF">METZ01_LOCUS96169</name>
</gene>
<dbReference type="EMBL" id="UINC01009668">
    <property type="protein sequence ID" value="SVA43315.1"/>
    <property type="molecule type" value="Genomic_DNA"/>
</dbReference>
<dbReference type="GO" id="GO:0005829">
    <property type="term" value="C:cytosol"/>
    <property type="evidence" value="ECO:0007669"/>
    <property type="project" value="TreeGrafter"/>
</dbReference>
<dbReference type="PANTHER" id="PTHR43421:SF1">
    <property type="entry name" value="METALLOPROTEASE PMBA"/>
    <property type="match status" value="1"/>
</dbReference>
<dbReference type="AlphaFoldDB" id="A0A381VSP9"/>
<dbReference type="Gene3D" id="3.30.2290.10">
    <property type="entry name" value="PmbA/TldD superfamily"/>
    <property type="match status" value="1"/>
</dbReference>
<dbReference type="GO" id="GO:0008237">
    <property type="term" value="F:metallopeptidase activity"/>
    <property type="evidence" value="ECO:0007669"/>
    <property type="project" value="InterPro"/>
</dbReference>
<evidence type="ECO:0000259" key="2">
    <source>
        <dbReference type="Pfam" id="PF19290"/>
    </source>
</evidence>
<sequence>MTTNDSTLLEDQDRLVNIIDSVLSQSKKMGATDAEADIGAGIGLSANVRKGVIDKLEYEREKGLSITLYIDGKKGNASSSDFSDSALNNAVEAAFNIAKHASHDKHAGLVEKKLMAKNIADLDLYHPCSISPEVAIELAIECEQSAFDCDKRISNSDGSVVSTYSGINLYGNTNGFVNGWHWSSHTIDCTVIAEDNNGMQRDGWYSKACDFNDLQSIKDISKEAARRATTRLGARKLSTREVPVIFESPVASGLFSA</sequence>